<organism evidence="2 3">
    <name type="scientific">Blepharisma stoltei</name>
    <dbReference type="NCBI Taxonomy" id="1481888"/>
    <lineage>
        <taxon>Eukaryota</taxon>
        <taxon>Sar</taxon>
        <taxon>Alveolata</taxon>
        <taxon>Ciliophora</taxon>
        <taxon>Postciliodesmatophora</taxon>
        <taxon>Heterotrichea</taxon>
        <taxon>Heterotrichida</taxon>
        <taxon>Blepharismidae</taxon>
        <taxon>Blepharisma</taxon>
    </lineage>
</organism>
<dbReference type="PROSITE" id="PS51421">
    <property type="entry name" value="RAS"/>
    <property type="match status" value="1"/>
</dbReference>
<dbReference type="PRINTS" id="PR00449">
    <property type="entry name" value="RASTRNSFRMNG"/>
</dbReference>
<dbReference type="InterPro" id="IPR027417">
    <property type="entry name" value="P-loop_NTPase"/>
</dbReference>
<dbReference type="Gene3D" id="3.40.50.300">
    <property type="entry name" value="P-loop containing nucleotide triphosphate hydrolases"/>
    <property type="match status" value="1"/>
</dbReference>
<dbReference type="InterPro" id="IPR005225">
    <property type="entry name" value="Small_GTP-bd"/>
</dbReference>
<gene>
    <name evidence="2" type="ORF">BSTOLATCC_MIC55639</name>
</gene>
<dbReference type="InterPro" id="IPR001806">
    <property type="entry name" value="Small_GTPase"/>
</dbReference>
<dbReference type="GO" id="GO:0005525">
    <property type="term" value="F:GTP binding"/>
    <property type="evidence" value="ECO:0007669"/>
    <property type="project" value="InterPro"/>
</dbReference>
<accession>A0AAU9K384</accession>
<reference evidence="2" key="1">
    <citation type="submission" date="2021-09" db="EMBL/GenBank/DDBJ databases">
        <authorList>
            <consortium name="AG Swart"/>
            <person name="Singh M."/>
            <person name="Singh A."/>
            <person name="Seah K."/>
            <person name="Emmerich C."/>
        </authorList>
    </citation>
    <scope>NUCLEOTIDE SEQUENCE</scope>
    <source>
        <strain evidence="2">ATCC30299</strain>
    </source>
</reference>
<proteinExistence type="predicted"/>
<dbReference type="PANTHER" id="PTHR47978">
    <property type="match status" value="1"/>
</dbReference>
<dbReference type="GO" id="GO:0003924">
    <property type="term" value="F:GTPase activity"/>
    <property type="evidence" value="ECO:0007669"/>
    <property type="project" value="InterPro"/>
</dbReference>
<dbReference type="SMART" id="SM00173">
    <property type="entry name" value="RAS"/>
    <property type="match status" value="1"/>
</dbReference>
<protein>
    <submittedName>
        <fullName evidence="2">Uncharacterized protein</fullName>
    </submittedName>
</protein>
<dbReference type="SUPFAM" id="SSF52540">
    <property type="entry name" value="P-loop containing nucleoside triphosphate hydrolases"/>
    <property type="match status" value="1"/>
</dbReference>
<dbReference type="SMART" id="SM00176">
    <property type="entry name" value="RAN"/>
    <property type="match status" value="1"/>
</dbReference>
<evidence type="ECO:0000313" key="2">
    <source>
        <dbReference type="EMBL" id="CAG9332187.1"/>
    </source>
</evidence>
<keyword evidence="3" id="KW-1185">Reference proteome</keyword>
<dbReference type="AlphaFoldDB" id="A0AAU9K384"/>
<dbReference type="FunFam" id="3.40.50.300:FF:000808">
    <property type="entry name" value="Small GTP-binding protein, putative"/>
    <property type="match status" value="1"/>
</dbReference>
<dbReference type="SMART" id="SM00175">
    <property type="entry name" value="RAB"/>
    <property type="match status" value="1"/>
</dbReference>
<evidence type="ECO:0000313" key="3">
    <source>
        <dbReference type="Proteomes" id="UP001162131"/>
    </source>
</evidence>
<dbReference type="SMART" id="SM00174">
    <property type="entry name" value="RHO"/>
    <property type="match status" value="1"/>
</dbReference>
<comment type="caution">
    <text evidence="2">The sequence shown here is derived from an EMBL/GenBank/DDBJ whole genome shotgun (WGS) entry which is preliminary data.</text>
</comment>
<keyword evidence="1" id="KW-0547">Nucleotide-binding</keyword>
<dbReference type="Pfam" id="PF00071">
    <property type="entry name" value="Ras"/>
    <property type="match status" value="1"/>
</dbReference>
<dbReference type="EMBL" id="CAJZBQ010000054">
    <property type="protein sequence ID" value="CAG9332187.1"/>
    <property type="molecule type" value="Genomic_DNA"/>
</dbReference>
<sequence length="194" mass="22197">MQPNQFQIKVVLLGDSGVGKSSIVVRYIEDRFYEDLEATIGASFLSKTIELQNKVVKFNIWDTAGQERYHALSKMYYSDSQAAILVYDITNRRSYDAMKQWYRELKEFGPRSLMIAVAGNKEDLVENEEVDMNEAREFAASIGAIYKKTSAKTRYGIDQIFREIATKGKYTESRNSINLSKKIPEKGNSRRGCC</sequence>
<name>A0AAU9K384_9CILI</name>
<dbReference type="Proteomes" id="UP001162131">
    <property type="component" value="Unassembled WGS sequence"/>
</dbReference>
<dbReference type="PROSITE" id="PS51419">
    <property type="entry name" value="RAB"/>
    <property type="match status" value="1"/>
</dbReference>
<dbReference type="NCBIfam" id="TIGR00231">
    <property type="entry name" value="small_GTP"/>
    <property type="match status" value="1"/>
</dbReference>
<dbReference type="PROSITE" id="PS51420">
    <property type="entry name" value="RHO"/>
    <property type="match status" value="1"/>
</dbReference>
<evidence type="ECO:0000256" key="1">
    <source>
        <dbReference type="ARBA" id="ARBA00022741"/>
    </source>
</evidence>